<dbReference type="InterPro" id="IPR013098">
    <property type="entry name" value="Ig_I-set"/>
</dbReference>
<evidence type="ECO:0000259" key="11">
    <source>
        <dbReference type="PROSITE" id="PS50853"/>
    </source>
</evidence>
<dbReference type="GO" id="GO:0007155">
    <property type="term" value="P:cell adhesion"/>
    <property type="evidence" value="ECO:0007669"/>
    <property type="project" value="UniProtKB-KW"/>
</dbReference>
<dbReference type="FunFam" id="2.60.40.10:FF:000326">
    <property type="entry name" value="Myosin-binding protein C, cardiac-type"/>
    <property type="match status" value="1"/>
</dbReference>
<dbReference type="CDD" id="cd05894">
    <property type="entry name" value="Ig_C5_MyBP-C"/>
    <property type="match status" value="1"/>
</dbReference>
<keyword evidence="4" id="KW-1015">Disulfide bond</keyword>
<dbReference type="GO" id="GO:0003779">
    <property type="term" value="F:actin binding"/>
    <property type="evidence" value="ECO:0007669"/>
    <property type="project" value="UniProtKB-KW"/>
</dbReference>
<evidence type="ECO:0000313" key="12">
    <source>
        <dbReference type="Ensembl" id="ENSCHIP00010044394.1"/>
    </source>
</evidence>
<dbReference type="PROSITE" id="PS50835">
    <property type="entry name" value="IG_LIKE"/>
    <property type="match status" value="4"/>
</dbReference>
<feature type="domain" description="Ig-like" evidence="10">
    <location>
        <begin position="974"/>
        <end position="1032"/>
    </location>
</feature>
<dbReference type="InterPro" id="IPR040849">
    <property type="entry name" value="MyBP-C_THB"/>
</dbReference>
<dbReference type="Ensembl" id="ENSCHIT00010061595.1">
    <property type="protein sequence ID" value="ENSCHIP00010044394.1"/>
    <property type="gene ID" value="ENSCHIG00010032165.1"/>
</dbReference>
<dbReference type="GO" id="GO:0045214">
    <property type="term" value="P:sarcomere organization"/>
    <property type="evidence" value="ECO:0007669"/>
    <property type="project" value="TreeGrafter"/>
</dbReference>
<dbReference type="FunFam" id="2.60.40.10:FF:000032">
    <property type="entry name" value="palladin isoform X1"/>
    <property type="match status" value="1"/>
</dbReference>
<evidence type="ECO:0000256" key="5">
    <source>
        <dbReference type="ARBA" id="ARBA00023179"/>
    </source>
</evidence>
<evidence type="ECO:0000256" key="4">
    <source>
        <dbReference type="ARBA" id="ARBA00023157"/>
    </source>
</evidence>
<dbReference type="FunFam" id="2.60.40.10:FF:000062">
    <property type="entry name" value="Myosin-binding protein C, slow type"/>
    <property type="match status" value="1"/>
</dbReference>
<evidence type="ECO:0000256" key="1">
    <source>
        <dbReference type="ARBA" id="ARBA00022433"/>
    </source>
</evidence>
<feature type="domain" description="Fibronectin type-III" evidence="11">
    <location>
        <begin position="617"/>
        <end position="713"/>
    </location>
</feature>
<dbReference type="InterPro" id="IPR003599">
    <property type="entry name" value="Ig_sub"/>
</dbReference>
<dbReference type="InterPro" id="IPR007110">
    <property type="entry name" value="Ig-like_dom"/>
</dbReference>
<dbReference type="InterPro" id="IPR013783">
    <property type="entry name" value="Ig-like_fold"/>
</dbReference>
<accession>A0A8C2SJJ0</accession>
<feature type="domain" description="Fibronectin type-III" evidence="11">
    <location>
        <begin position="861"/>
        <end position="956"/>
    </location>
</feature>
<keyword evidence="2" id="KW-0677">Repeat</keyword>
<dbReference type="GO" id="GO:0032982">
    <property type="term" value="C:myosin filament"/>
    <property type="evidence" value="ECO:0007669"/>
    <property type="project" value="UniProtKB-KW"/>
</dbReference>
<keyword evidence="5" id="KW-0514">Muscle protein</keyword>
<keyword evidence="3" id="KW-0130">Cell adhesion</keyword>
<keyword evidence="7" id="KW-0393">Immunoglobulin domain</keyword>
<dbReference type="PANTHER" id="PTHR13817:SF17">
    <property type="entry name" value="MYOSIN-BINDING PROTEIN C, FAST-TYPE"/>
    <property type="match status" value="1"/>
</dbReference>
<feature type="compositionally biased region" description="Low complexity" evidence="9">
    <location>
        <begin position="7"/>
        <end position="21"/>
    </location>
</feature>
<feature type="domain" description="Fibronectin type-III" evidence="11">
    <location>
        <begin position="715"/>
        <end position="810"/>
    </location>
</feature>
<dbReference type="FunFam" id="2.60.40.10:FF:000225">
    <property type="entry name" value="Myosin-binding protein C, cardiac-type"/>
    <property type="match status" value="1"/>
</dbReference>
<dbReference type="AlphaFoldDB" id="A0A8C2SJJ0"/>
<dbReference type="FunFam" id="2.60.40.10:FF:000070">
    <property type="entry name" value="Myosin-binding protein C, slow type"/>
    <property type="match status" value="1"/>
</dbReference>
<evidence type="ECO:0000256" key="8">
    <source>
        <dbReference type="ARBA" id="ARBA00038352"/>
    </source>
</evidence>
<dbReference type="SMART" id="SM00409">
    <property type="entry name" value="IG"/>
    <property type="match status" value="5"/>
</dbReference>
<evidence type="ECO:0000256" key="7">
    <source>
        <dbReference type="ARBA" id="ARBA00023319"/>
    </source>
</evidence>
<dbReference type="SUPFAM" id="SSF48726">
    <property type="entry name" value="Immunoglobulin"/>
    <property type="match status" value="6"/>
</dbReference>
<dbReference type="Pfam" id="PF18362">
    <property type="entry name" value="THB"/>
    <property type="match status" value="1"/>
</dbReference>
<dbReference type="Pfam" id="PF00041">
    <property type="entry name" value="fn3"/>
    <property type="match status" value="3"/>
</dbReference>
<organism evidence="12">
    <name type="scientific">Capra hircus</name>
    <name type="common">Goat</name>
    <dbReference type="NCBI Taxonomy" id="9925"/>
    <lineage>
        <taxon>Eukaryota</taxon>
        <taxon>Metazoa</taxon>
        <taxon>Chordata</taxon>
        <taxon>Craniata</taxon>
        <taxon>Vertebrata</taxon>
        <taxon>Euteleostomi</taxon>
        <taxon>Mammalia</taxon>
        <taxon>Eutheria</taxon>
        <taxon>Laurasiatheria</taxon>
        <taxon>Artiodactyla</taxon>
        <taxon>Ruminantia</taxon>
        <taxon>Pecora</taxon>
        <taxon>Bovidae</taxon>
        <taxon>Caprinae</taxon>
        <taxon>Capra</taxon>
    </lineage>
</organism>
<dbReference type="Pfam" id="PF07679">
    <property type="entry name" value="I-set"/>
    <property type="match status" value="5"/>
</dbReference>
<dbReference type="Gene3D" id="2.60.40.10">
    <property type="entry name" value="Immunoglobulins"/>
    <property type="match status" value="9"/>
</dbReference>
<proteinExistence type="inferred from homology"/>
<dbReference type="PROSITE" id="PS50853">
    <property type="entry name" value="FN3"/>
    <property type="match status" value="3"/>
</dbReference>
<evidence type="ECO:0000259" key="10">
    <source>
        <dbReference type="PROSITE" id="PS50835"/>
    </source>
</evidence>
<dbReference type="InterPro" id="IPR003961">
    <property type="entry name" value="FN3_dom"/>
</dbReference>
<feature type="domain" description="Ig-like" evidence="10">
    <location>
        <begin position="342"/>
        <end position="416"/>
    </location>
</feature>
<feature type="domain" description="Ig-like" evidence="10">
    <location>
        <begin position="434"/>
        <end position="506"/>
    </location>
</feature>
<dbReference type="InterPro" id="IPR050964">
    <property type="entry name" value="Striated_Muscle_Regulatory"/>
</dbReference>
<dbReference type="CDD" id="cd00096">
    <property type="entry name" value="Ig"/>
    <property type="match status" value="2"/>
</dbReference>
<sequence length="1145" mass="127499">NVFCLTAAKKAPAGKDAAAKPAPKEAPPQEAPAAPSTEAPPEDQSPTAEEPTGVFLKKPDSVSVENGKDTVIVAKLNGKELPAKPAVKWAVGAWGGTGSRHMHWHPWPGPQVYTVELHITKVVLGDRGDYRIEVKAKDFCDSCAFNIDVESPRQDSAGQSLESFKRSRQGETLTSSPPWCPRPVLPTFRQVVEEEKKKKKDDDDLGIPPEIWELLKGAKKSEYERIAFQYGITDLRGMLKRLKKAKVEVKKSAAFTKKLDPAYQVDKGNKIKLVVEISNPDLPLKWFKNGQEIKPSSKYVFENVGKKRILTINKCTLADDAAYEVVVKDEKCFTELFVKEPPVLIVTPLEDQQVFVGDRVEMAVEVSEEGAQVMWLKDGVELTREDSFKARYRLKKDGKRHILIYTEVAMEDKGHYKVMTNGDQCEAELIVEEKQLEVLQDIADLTVKASEQAVFKCEVSDEKVTGKWYKNGVEVRPSKRITISHTGRIHKLVIDDVRPEDEGDYTFVPDGYALSLSAKLNFLGTSENSVVVVAGNKLRLDVSITGEPRPVATWMKEDEVFTGTEGRVRIEQRGDISSFVIESAERGDEGRYTIKVTNPAGEDVASILLKVVDVPDPPEAVRVTSVGEDWAVLVWEPPKYDGGRPVTGYLLERKKKGSQRWMKLNFEVFTETTYESTNMIEGILYEMRVFAVNAIGVSQPSMNTKPFMPIAPTSEPQHLTVEDVTDTTATLKWRPPEKIGAGGIDGYLIEYCVEGSDEWIPANTEPVERCGFTVKNLPTGAKITFRVVGVNIAGRSQPATLAQPVTIREIVEQPKIRLPRHLRQTYVRKVGEHLNLVIPFQVRRAAGWGGGPTHPPEKAGPPENVMVKEVWGTNALVEWQPPRDDGNSEITGYLVQKADKKTMEWFTVYERNRHTSCTVSDLIMGNEYYFRVYSENICGLSDLPGVSKNTARIVKTGMTLKLPEYKEHDFRTPPKFLTPLFDRVVVAGYAAALNCAVRGHPKPKVVWMKNKMEIREDPKFLMTNHQGVLTLNIRRPWGRPWPSASWKSEVSLGAGGTGPWDPSAWCQGPESAIPSPSGSPSWCPPFSSHTEQLGVGQTSCAFSCPWDFAHAIPSPASGFRPTHIPQSILDGEAAHQVPQRRLTFT</sequence>
<dbReference type="FunFam" id="2.60.40.10:FF:001216">
    <property type="entry name" value="Myosin binding protein C, fast type"/>
    <property type="match status" value="1"/>
</dbReference>
<evidence type="ECO:0000256" key="9">
    <source>
        <dbReference type="SAM" id="MobiDB-lite"/>
    </source>
</evidence>
<feature type="region of interest" description="Disordered" evidence="9">
    <location>
        <begin position="1"/>
        <end position="61"/>
    </location>
</feature>
<dbReference type="CDD" id="cd00063">
    <property type="entry name" value="FN3"/>
    <property type="match status" value="3"/>
</dbReference>
<reference evidence="12" key="2">
    <citation type="submission" date="2025-08" db="UniProtKB">
        <authorList>
            <consortium name="Ensembl"/>
        </authorList>
    </citation>
    <scope>IDENTIFICATION</scope>
</reference>
<dbReference type="FunFam" id="2.60.40.10:FF:000085">
    <property type="entry name" value="Myosin-binding protein C, slow type"/>
    <property type="match status" value="1"/>
</dbReference>
<keyword evidence="6" id="KW-0009">Actin-binding</keyword>
<evidence type="ECO:0000256" key="2">
    <source>
        <dbReference type="ARBA" id="ARBA00022737"/>
    </source>
</evidence>
<dbReference type="PANTHER" id="PTHR13817">
    <property type="entry name" value="TITIN"/>
    <property type="match status" value="1"/>
</dbReference>
<dbReference type="FunFam" id="2.60.40.10:FF:000081">
    <property type="entry name" value="Myosin-binding protein C, slow type"/>
    <property type="match status" value="1"/>
</dbReference>
<reference evidence="12" key="1">
    <citation type="submission" date="2019-03" db="EMBL/GenBank/DDBJ databases">
        <title>Genome sequencing and reference-guided assembly of Black Bengal Goat (Capra hircus).</title>
        <authorList>
            <person name="Siddiki A.Z."/>
            <person name="Baten A."/>
            <person name="Billah M."/>
            <person name="Alam M.A.U."/>
            <person name="Shawrob K.S.M."/>
            <person name="Saha S."/>
            <person name="Chowdhury M."/>
            <person name="Rahman A.H."/>
            <person name="Stear M."/>
            <person name="Miah G."/>
            <person name="Das G.B."/>
            <person name="Hossain M.M."/>
            <person name="Kumkum M."/>
            <person name="Islam M.S."/>
            <person name="Mollah A.M."/>
            <person name="Ahsan A."/>
            <person name="Tusar F."/>
            <person name="Khan M.K.I."/>
        </authorList>
    </citation>
    <scope>NUCLEOTIDE SEQUENCE [LARGE SCALE GENOMIC DNA]</scope>
</reference>
<dbReference type="PRINTS" id="PR00014">
    <property type="entry name" value="FNTYPEIII"/>
</dbReference>
<evidence type="ECO:0000256" key="6">
    <source>
        <dbReference type="ARBA" id="ARBA00023203"/>
    </source>
</evidence>
<dbReference type="InterPro" id="IPR036179">
    <property type="entry name" value="Ig-like_dom_sf"/>
</dbReference>
<dbReference type="SUPFAM" id="SSF49265">
    <property type="entry name" value="Fibronectin type III"/>
    <property type="match status" value="2"/>
</dbReference>
<feature type="region of interest" description="Disordered" evidence="9">
    <location>
        <begin position="154"/>
        <end position="184"/>
    </location>
</feature>
<comment type="similarity">
    <text evidence="8">Belongs to the immunoglobulin superfamily. MyBP family.</text>
</comment>
<dbReference type="InterPro" id="IPR036116">
    <property type="entry name" value="FN3_sf"/>
</dbReference>
<feature type="domain" description="Ig-like" evidence="10">
    <location>
        <begin position="509"/>
        <end position="605"/>
    </location>
</feature>
<dbReference type="GO" id="GO:0031430">
    <property type="term" value="C:M band"/>
    <property type="evidence" value="ECO:0007669"/>
    <property type="project" value="TreeGrafter"/>
</dbReference>
<name>A0A8C2SJJ0_CAPHI</name>
<keyword evidence="1" id="KW-0787">Thick filament</keyword>
<dbReference type="SMART" id="SM00060">
    <property type="entry name" value="FN3"/>
    <property type="match status" value="3"/>
</dbReference>
<evidence type="ECO:0000256" key="3">
    <source>
        <dbReference type="ARBA" id="ARBA00022889"/>
    </source>
</evidence>
<evidence type="ECO:0008006" key="13">
    <source>
        <dbReference type="Google" id="ProtNLM"/>
    </source>
</evidence>
<protein>
    <recommendedName>
        <fullName evidence="13">Myosin binding protein C, fast type</fullName>
    </recommendedName>
</protein>